<dbReference type="Gene3D" id="2.60.120.330">
    <property type="entry name" value="B-lactam Antibiotic, Isopenicillin N Synthase, Chain"/>
    <property type="match status" value="1"/>
</dbReference>
<evidence type="ECO:0000256" key="2">
    <source>
        <dbReference type="ARBA" id="ARBA00022964"/>
    </source>
</evidence>
<dbReference type="OrthoDB" id="21665at2"/>
<evidence type="ECO:0000256" key="1">
    <source>
        <dbReference type="ARBA" id="ARBA00007730"/>
    </source>
</evidence>
<dbReference type="InterPro" id="IPR051821">
    <property type="entry name" value="Asp/Asn_beta-hydroxylase"/>
</dbReference>
<dbReference type="STRING" id="141349.BN1232_04424"/>
<proteinExistence type="inferred from homology"/>
<dbReference type="InterPro" id="IPR027443">
    <property type="entry name" value="IPNS-like_sf"/>
</dbReference>
<keyword evidence="2 6" id="KW-0223">Dioxygenase</keyword>
<gene>
    <name evidence="6" type="ORF">BN1232_04424</name>
</gene>
<dbReference type="SUPFAM" id="SSF51197">
    <property type="entry name" value="Clavaminate synthase-like"/>
    <property type="match status" value="1"/>
</dbReference>
<dbReference type="AlphaFoldDB" id="A0A0E3WDB7"/>
<organism evidence="6 7">
    <name type="scientific">Mycobacterium lentiflavum</name>
    <dbReference type="NCBI Taxonomy" id="141349"/>
    <lineage>
        <taxon>Bacteria</taxon>
        <taxon>Bacillati</taxon>
        <taxon>Actinomycetota</taxon>
        <taxon>Actinomycetes</taxon>
        <taxon>Mycobacteriales</taxon>
        <taxon>Mycobacteriaceae</taxon>
        <taxon>Mycobacterium</taxon>
        <taxon>Mycobacterium simiae complex</taxon>
    </lineage>
</organism>
<evidence type="ECO:0000313" key="6">
    <source>
        <dbReference type="EMBL" id="CQD19028.1"/>
    </source>
</evidence>
<reference evidence="6 7" key="1">
    <citation type="submission" date="2015-03" db="EMBL/GenBank/DDBJ databases">
        <authorList>
            <person name="Urmite Genomes"/>
        </authorList>
    </citation>
    <scope>NUCLEOTIDE SEQUENCE [LARGE SCALE GENOMIC DNA]</scope>
    <source>
        <strain evidence="6 7">CSUR P1491</strain>
    </source>
</reference>
<keyword evidence="3" id="KW-0560">Oxidoreductase</keyword>
<evidence type="ECO:0000256" key="4">
    <source>
        <dbReference type="SAM" id="MobiDB-lite"/>
    </source>
</evidence>
<evidence type="ECO:0000313" key="7">
    <source>
        <dbReference type="Proteomes" id="UP000199251"/>
    </source>
</evidence>
<evidence type="ECO:0000259" key="5">
    <source>
        <dbReference type="Pfam" id="PF05118"/>
    </source>
</evidence>
<dbReference type="PANTHER" id="PTHR46332:SF5">
    <property type="entry name" value="ASPARTATE BETA-HYDROXYLASE DOMAIN CONTAINING 2"/>
    <property type="match status" value="1"/>
</dbReference>
<dbReference type="Pfam" id="PF05118">
    <property type="entry name" value="Asp_Arg_Hydrox"/>
    <property type="match status" value="1"/>
</dbReference>
<dbReference type="GO" id="GO:0016020">
    <property type="term" value="C:membrane"/>
    <property type="evidence" value="ECO:0007669"/>
    <property type="project" value="TreeGrafter"/>
</dbReference>
<dbReference type="RefSeq" id="WP_090609508.1">
    <property type="nucleotide sequence ID" value="NZ_CTEE01000001.1"/>
</dbReference>
<dbReference type="PANTHER" id="PTHR46332">
    <property type="entry name" value="ASPARTATE BETA-HYDROXYLASE DOMAIN-CONTAINING PROTEIN 2"/>
    <property type="match status" value="1"/>
</dbReference>
<sequence length="283" mass="32410">MARSVRRTAGVEDTLSRPGLVNRALMGVAEWAQELNEKYSKLGNRPVYNVGDFPWAMDVEREWHHIRTELDSLLTRKEELPGCHEILSELRSISTDRDWKTFVFACYGAKSDEAIRRCPQTWRILQTIPGMKTAMFSVLEPGKHLKPHRGPYNGVLRLHLGLLVPDAPPRTVAIRVDDTVCEWDEGKVLIFDDSYEHEAWNRSDDTRVVLFVDFVKPLRFPASFVNWLLLNIAAFTPFIREGKKAHKEWEKGFYRNGDSLETGAPSAPASLQRVPTHRSSRTV</sequence>
<dbReference type="EMBL" id="CTEE01000001">
    <property type="protein sequence ID" value="CQD19028.1"/>
    <property type="molecule type" value="Genomic_DNA"/>
</dbReference>
<dbReference type="GO" id="GO:0051213">
    <property type="term" value="F:dioxygenase activity"/>
    <property type="evidence" value="ECO:0007669"/>
    <property type="project" value="UniProtKB-KW"/>
</dbReference>
<dbReference type="Proteomes" id="UP000199251">
    <property type="component" value="Unassembled WGS sequence"/>
</dbReference>
<protein>
    <submittedName>
        <fullName evidence="6">Aspartyl/asparaginyl beta-hydroxylase-like dioxygenase</fullName>
    </submittedName>
</protein>
<name>A0A0E3WDB7_MYCLN</name>
<evidence type="ECO:0000256" key="3">
    <source>
        <dbReference type="ARBA" id="ARBA00023002"/>
    </source>
</evidence>
<feature type="domain" description="Aspartyl/asparaginy/proline hydroxylase" evidence="5">
    <location>
        <begin position="60"/>
        <end position="217"/>
    </location>
</feature>
<accession>A0A0E3WDB7</accession>
<feature type="region of interest" description="Disordered" evidence="4">
    <location>
        <begin position="260"/>
        <end position="283"/>
    </location>
</feature>
<dbReference type="InterPro" id="IPR007803">
    <property type="entry name" value="Asp/Arg/Pro-Hydrxlase"/>
</dbReference>
<comment type="similarity">
    <text evidence="1">Belongs to the aspartyl/asparaginyl beta-hydroxylase family.</text>
</comment>